<accession>A0A1F7W4P5</accession>
<evidence type="ECO:0000256" key="9">
    <source>
        <dbReference type="RuleBase" id="RU004016"/>
    </source>
</evidence>
<dbReference type="PANTHER" id="PTHR21581:SF26">
    <property type="entry name" value="D-ALANYL-D-ALANINE ENDOPEPTIDASE"/>
    <property type="match status" value="1"/>
</dbReference>
<dbReference type="PRINTS" id="PR00725">
    <property type="entry name" value="DADACBPTASE1"/>
</dbReference>
<proteinExistence type="inferred from homology"/>
<sequence length="337" mass="36818">MILHFLTQIILASTLLQVFPVDVSDVERLATQTNWQAPSLYNFFTLPNAHLPSSSDEVPTKIRPNSLGVVTSAESAIVVDRKTKQILFQKNIDAPRSIGSITKLMTAFVFLSTNPDLAAPAKLQAEDYRAGGVQHIGFGDDATVKDVLYASLISSDNSATAALARLSGMNIQDFVTKMNKTAVSMGMEKTHFEDPTGLSPRNESIVSDLVKLLDVVAQNEIIREATAHDQFTITTSSGKTYNLKSTDQLLSSFINQPPYRILAGKTGFLPEAGYCLGTVLNYEGAGDIIVVVLGSETNADRFQDIKSLAVWSYQTFKWKGQLSYDPISSFSLPKRTP</sequence>
<name>A0A1F7W4P5_9BACT</name>
<evidence type="ECO:0000256" key="1">
    <source>
        <dbReference type="ARBA" id="ARBA00007164"/>
    </source>
</evidence>
<dbReference type="GO" id="GO:0009252">
    <property type="term" value="P:peptidoglycan biosynthetic process"/>
    <property type="evidence" value="ECO:0007669"/>
    <property type="project" value="UniProtKB-KW"/>
</dbReference>
<dbReference type="GO" id="GO:0071555">
    <property type="term" value="P:cell wall organization"/>
    <property type="evidence" value="ECO:0007669"/>
    <property type="project" value="UniProtKB-KW"/>
</dbReference>
<reference evidence="11 12" key="1">
    <citation type="journal article" date="2016" name="Nat. Commun.">
        <title>Thousands of microbial genomes shed light on interconnected biogeochemical processes in an aquifer system.</title>
        <authorList>
            <person name="Anantharaman K."/>
            <person name="Brown C.T."/>
            <person name="Hug L.A."/>
            <person name="Sharon I."/>
            <person name="Castelle C.J."/>
            <person name="Probst A.J."/>
            <person name="Thomas B.C."/>
            <person name="Singh A."/>
            <person name="Wilkins M.J."/>
            <person name="Karaoz U."/>
            <person name="Brodie E.L."/>
            <person name="Williams K.H."/>
            <person name="Hubbard S.S."/>
            <person name="Banfield J.F."/>
        </authorList>
    </citation>
    <scope>NUCLEOTIDE SEQUENCE [LARGE SCALE GENOMIC DNA]</scope>
</reference>
<keyword evidence="3" id="KW-0378">Hydrolase</keyword>
<evidence type="ECO:0000259" key="10">
    <source>
        <dbReference type="Pfam" id="PF00768"/>
    </source>
</evidence>
<dbReference type="GO" id="GO:0006508">
    <property type="term" value="P:proteolysis"/>
    <property type="evidence" value="ECO:0007669"/>
    <property type="project" value="InterPro"/>
</dbReference>
<feature type="active site" description="Acyl-ester intermediate" evidence="7">
    <location>
        <position position="100"/>
    </location>
</feature>
<organism evidence="11 12">
    <name type="scientific">Candidatus Uhrbacteria bacterium RIFOXYB2_FULL_45_11</name>
    <dbReference type="NCBI Taxonomy" id="1802421"/>
    <lineage>
        <taxon>Bacteria</taxon>
        <taxon>Candidatus Uhriibacteriota</taxon>
    </lineage>
</organism>
<dbReference type="Proteomes" id="UP000177331">
    <property type="component" value="Unassembled WGS sequence"/>
</dbReference>
<dbReference type="Pfam" id="PF00768">
    <property type="entry name" value="Peptidase_S11"/>
    <property type="match status" value="1"/>
</dbReference>
<evidence type="ECO:0000256" key="3">
    <source>
        <dbReference type="ARBA" id="ARBA00022801"/>
    </source>
</evidence>
<dbReference type="SUPFAM" id="SSF56601">
    <property type="entry name" value="beta-lactamase/transpeptidase-like"/>
    <property type="match status" value="1"/>
</dbReference>
<evidence type="ECO:0000256" key="6">
    <source>
        <dbReference type="ARBA" id="ARBA00023316"/>
    </source>
</evidence>
<evidence type="ECO:0000256" key="7">
    <source>
        <dbReference type="PIRSR" id="PIRSR618044-1"/>
    </source>
</evidence>
<keyword evidence="5" id="KW-0573">Peptidoglycan synthesis</keyword>
<dbReference type="InterPro" id="IPR001967">
    <property type="entry name" value="Peptidase_S11_N"/>
</dbReference>
<dbReference type="InterPro" id="IPR018044">
    <property type="entry name" value="Peptidase_S11"/>
</dbReference>
<evidence type="ECO:0000256" key="2">
    <source>
        <dbReference type="ARBA" id="ARBA00022729"/>
    </source>
</evidence>
<dbReference type="PANTHER" id="PTHR21581">
    <property type="entry name" value="D-ALANYL-D-ALANINE CARBOXYPEPTIDASE"/>
    <property type="match status" value="1"/>
</dbReference>
<keyword evidence="2" id="KW-0732">Signal</keyword>
<comment type="caution">
    <text evidence="11">The sequence shown here is derived from an EMBL/GenBank/DDBJ whole genome shotgun (WGS) entry which is preliminary data.</text>
</comment>
<keyword evidence="6" id="KW-0961">Cell wall biogenesis/degradation</keyword>
<gene>
    <name evidence="11" type="ORF">A2318_04685</name>
</gene>
<dbReference type="GO" id="GO:0008360">
    <property type="term" value="P:regulation of cell shape"/>
    <property type="evidence" value="ECO:0007669"/>
    <property type="project" value="UniProtKB-KW"/>
</dbReference>
<protein>
    <recommendedName>
        <fullName evidence="10">Peptidase S11 D-alanyl-D-alanine carboxypeptidase A N-terminal domain-containing protein</fullName>
    </recommendedName>
</protein>
<dbReference type="Gene3D" id="3.40.710.10">
    <property type="entry name" value="DD-peptidase/beta-lactamase superfamily"/>
    <property type="match status" value="1"/>
</dbReference>
<feature type="active site" description="Proton acceptor" evidence="7">
    <location>
        <position position="103"/>
    </location>
</feature>
<feature type="active site" evidence="7">
    <location>
        <position position="155"/>
    </location>
</feature>
<evidence type="ECO:0000256" key="5">
    <source>
        <dbReference type="ARBA" id="ARBA00022984"/>
    </source>
</evidence>
<dbReference type="EMBL" id="MGFD01000036">
    <property type="protein sequence ID" value="OGL97793.1"/>
    <property type="molecule type" value="Genomic_DNA"/>
</dbReference>
<evidence type="ECO:0000256" key="4">
    <source>
        <dbReference type="ARBA" id="ARBA00022960"/>
    </source>
</evidence>
<comment type="similarity">
    <text evidence="1 9">Belongs to the peptidase S11 family.</text>
</comment>
<feature type="domain" description="Peptidase S11 D-alanyl-D-alanine carboxypeptidase A N-terminal" evidence="10">
    <location>
        <begin position="72"/>
        <end position="296"/>
    </location>
</feature>
<dbReference type="STRING" id="1802421.A2318_04685"/>
<dbReference type="GO" id="GO:0009002">
    <property type="term" value="F:serine-type D-Ala-D-Ala carboxypeptidase activity"/>
    <property type="evidence" value="ECO:0007669"/>
    <property type="project" value="InterPro"/>
</dbReference>
<evidence type="ECO:0000313" key="12">
    <source>
        <dbReference type="Proteomes" id="UP000177331"/>
    </source>
</evidence>
<dbReference type="InterPro" id="IPR012338">
    <property type="entry name" value="Beta-lactam/transpept-like"/>
</dbReference>
<keyword evidence="4" id="KW-0133">Cell shape</keyword>
<evidence type="ECO:0000256" key="8">
    <source>
        <dbReference type="PIRSR" id="PIRSR618044-2"/>
    </source>
</evidence>
<evidence type="ECO:0000313" key="11">
    <source>
        <dbReference type="EMBL" id="OGL97793.1"/>
    </source>
</evidence>
<feature type="binding site" evidence="8">
    <location>
        <position position="265"/>
    </location>
    <ligand>
        <name>substrate</name>
    </ligand>
</feature>
<dbReference type="AlphaFoldDB" id="A0A1F7W4P5"/>